<dbReference type="InterPro" id="IPR036388">
    <property type="entry name" value="WH-like_DNA-bd_sf"/>
</dbReference>
<keyword evidence="6" id="KW-1185">Reference proteome</keyword>
<dbReference type="SMART" id="SM00895">
    <property type="entry name" value="FCD"/>
    <property type="match status" value="1"/>
</dbReference>
<evidence type="ECO:0000259" key="4">
    <source>
        <dbReference type="PROSITE" id="PS50949"/>
    </source>
</evidence>
<dbReference type="PANTHER" id="PTHR43537">
    <property type="entry name" value="TRANSCRIPTIONAL REGULATOR, GNTR FAMILY"/>
    <property type="match status" value="1"/>
</dbReference>
<dbReference type="SUPFAM" id="SSF48008">
    <property type="entry name" value="GntR ligand-binding domain-like"/>
    <property type="match status" value="1"/>
</dbReference>
<comment type="caution">
    <text evidence="5">The sequence shown here is derived from an EMBL/GenBank/DDBJ whole genome shotgun (WGS) entry which is preliminary data.</text>
</comment>
<dbReference type="InterPro" id="IPR011711">
    <property type="entry name" value="GntR_C"/>
</dbReference>
<evidence type="ECO:0000313" key="5">
    <source>
        <dbReference type="EMBL" id="MET3599779.1"/>
    </source>
</evidence>
<evidence type="ECO:0000256" key="2">
    <source>
        <dbReference type="ARBA" id="ARBA00023125"/>
    </source>
</evidence>
<dbReference type="PANTHER" id="PTHR43537:SF49">
    <property type="entry name" value="TRANSCRIPTIONAL REGULATORY PROTEIN"/>
    <property type="match status" value="1"/>
</dbReference>
<keyword evidence="1" id="KW-0805">Transcription regulation</keyword>
<evidence type="ECO:0000313" key="6">
    <source>
        <dbReference type="Proteomes" id="UP001549164"/>
    </source>
</evidence>
<protein>
    <submittedName>
        <fullName evidence="5">DNA-binding GntR family transcriptional regulator</fullName>
    </submittedName>
</protein>
<organism evidence="5 6">
    <name type="scientific">Martelella mangrovi</name>
    <dbReference type="NCBI Taxonomy" id="1397477"/>
    <lineage>
        <taxon>Bacteria</taxon>
        <taxon>Pseudomonadati</taxon>
        <taxon>Pseudomonadota</taxon>
        <taxon>Alphaproteobacteria</taxon>
        <taxon>Hyphomicrobiales</taxon>
        <taxon>Aurantimonadaceae</taxon>
        <taxon>Martelella</taxon>
    </lineage>
</organism>
<dbReference type="GO" id="GO:0003677">
    <property type="term" value="F:DNA binding"/>
    <property type="evidence" value="ECO:0007669"/>
    <property type="project" value="UniProtKB-KW"/>
</dbReference>
<dbReference type="Proteomes" id="UP001549164">
    <property type="component" value="Unassembled WGS sequence"/>
</dbReference>
<keyword evidence="2 5" id="KW-0238">DNA-binding</keyword>
<proteinExistence type="predicted"/>
<gene>
    <name evidence="5" type="ORF">ABID12_001718</name>
</gene>
<reference evidence="5 6" key="1">
    <citation type="submission" date="2024-06" db="EMBL/GenBank/DDBJ databases">
        <title>Genomic Encyclopedia of Type Strains, Phase IV (KMG-IV): sequencing the most valuable type-strain genomes for metagenomic binning, comparative biology and taxonomic classification.</title>
        <authorList>
            <person name="Goeker M."/>
        </authorList>
    </citation>
    <scope>NUCLEOTIDE SEQUENCE [LARGE SCALE GENOMIC DNA]</scope>
    <source>
        <strain evidence="5 6">DSM 28102</strain>
    </source>
</reference>
<dbReference type="SMART" id="SM00345">
    <property type="entry name" value="HTH_GNTR"/>
    <property type="match status" value="1"/>
</dbReference>
<evidence type="ECO:0000256" key="3">
    <source>
        <dbReference type="ARBA" id="ARBA00023163"/>
    </source>
</evidence>
<dbReference type="InterPro" id="IPR000524">
    <property type="entry name" value="Tscrpt_reg_HTH_GntR"/>
</dbReference>
<evidence type="ECO:0000256" key="1">
    <source>
        <dbReference type="ARBA" id="ARBA00023015"/>
    </source>
</evidence>
<sequence>MLENLSMQKMSLGDRIAGQLEDQVINGTIPAGAKLDETAIASQFSVSRTPVREALHILCSRGLADRIAYKGVVVTRISPERIDEMFEAMAELEAVCGRLACHRMTMSERAELQAMHHEMEGLAETGDSAAYEALNNRFHALIFAGCHNTDIIASAEALRVKLAPFRKYQLDDAGRLKRSSREHQQIVDAILDQDPTATESALRRHLISAAHEVVNKRQRLSGAEMKTGEAL</sequence>
<dbReference type="PROSITE" id="PS50949">
    <property type="entry name" value="HTH_GNTR"/>
    <property type="match status" value="1"/>
</dbReference>
<dbReference type="Pfam" id="PF07729">
    <property type="entry name" value="FCD"/>
    <property type="match status" value="1"/>
</dbReference>
<name>A0ABV2IA41_9HYPH</name>
<feature type="domain" description="HTH gntR-type" evidence="4">
    <location>
        <begin position="10"/>
        <end position="77"/>
    </location>
</feature>
<dbReference type="CDD" id="cd07377">
    <property type="entry name" value="WHTH_GntR"/>
    <property type="match status" value="1"/>
</dbReference>
<dbReference type="SUPFAM" id="SSF46785">
    <property type="entry name" value="Winged helix' DNA-binding domain"/>
    <property type="match status" value="1"/>
</dbReference>
<dbReference type="EMBL" id="JBEPLY010000004">
    <property type="protein sequence ID" value="MET3599779.1"/>
    <property type="molecule type" value="Genomic_DNA"/>
</dbReference>
<dbReference type="InterPro" id="IPR036390">
    <property type="entry name" value="WH_DNA-bd_sf"/>
</dbReference>
<dbReference type="Gene3D" id="1.10.10.10">
    <property type="entry name" value="Winged helix-like DNA-binding domain superfamily/Winged helix DNA-binding domain"/>
    <property type="match status" value="1"/>
</dbReference>
<dbReference type="RefSeq" id="WP_106310907.1">
    <property type="nucleotide sequence ID" value="NZ_JBEPLY010000004.1"/>
</dbReference>
<dbReference type="Gene3D" id="1.20.120.530">
    <property type="entry name" value="GntR ligand-binding domain-like"/>
    <property type="match status" value="1"/>
</dbReference>
<dbReference type="InterPro" id="IPR008920">
    <property type="entry name" value="TF_FadR/GntR_C"/>
</dbReference>
<accession>A0ABV2IA41</accession>
<dbReference type="Pfam" id="PF00392">
    <property type="entry name" value="GntR"/>
    <property type="match status" value="1"/>
</dbReference>
<keyword evidence="3" id="KW-0804">Transcription</keyword>